<sequence>MNNRELVPLPQDADAPSLDDPAEPTASMSSQSPIRPDAAFLDEVLGMIEGRIAPKGDRFRHARPLKARGRK</sequence>
<feature type="region of interest" description="Disordered" evidence="1">
    <location>
        <begin position="1"/>
        <end position="37"/>
    </location>
</feature>
<protein>
    <submittedName>
        <fullName evidence="2">Uncharacterized protein</fullName>
    </submittedName>
</protein>
<dbReference type="AlphaFoldDB" id="C1D8C5"/>
<evidence type="ECO:0000256" key="1">
    <source>
        <dbReference type="SAM" id="MobiDB-lite"/>
    </source>
</evidence>
<dbReference type="STRING" id="557598.LHK_01730"/>
<dbReference type="HOGENOM" id="CLU_2735010_0_0_4"/>
<dbReference type="RefSeq" id="WP_012697201.1">
    <property type="nucleotide sequence ID" value="NC_012559.1"/>
</dbReference>
<gene>
    <name evidence="2" type="ordered locus">LHK_01730</name>
</gene>
<dbReference type="KEGG" id="lhk:LHK_01730"/>
<proteinExistence type="predicted"/>
<dbReference type="EMBL" id="CP001154">
    <property type="protein sequence ID" value="ACO74715.1"/>
    <property type="molecule type" value="Genomic_DNA"/>
</dbReference>
<keyword evidence="3" id="KW-1185">Reference proteome</keyword>
<organism evidence="2 3">
    <name type="scientific">Laribacter hongkongensis (strain HLHK9)</name>
    <dbReference type="NCBI Taxonomy" id="557598"/>
    <lineage>
        <taxon>Bacteria</taxon>
        <taxon>Pseudomonadati</taxon>
        <taxon>Pseudomonadota</taxon>
        <taxon>Betaproteobacteria</taxon>
        <taxon>Neisseriales</taxon>
        <taxon>Aquaspirillaceae</taxon>
        <taxon>Laribacter</taxon>
    </lineage>
</organism>
<evidence type="ECO:0000313" key="2">
    <source>
        <dbReference type="EMBL" id="ACO74715.1"/>
    </source>
</evidence>
<evidence type="ECO:0000313" key="3">
    <source>
        <dbReference type="Proteomes" id="UP000002010"/>
    </source>
</evidence>
<reference evidence="2 3" key="1">
    <citation type="journal article" date="2009" name="PLoS Genet.">
        <title>The complete genome and proteome of Laribacter hongkongensis reveal potential mechanisms for adaptations to different temperatures and habitats.</title>
        <authorList>
            <person name="Woo P.C."/>
            <person name="Lau S.K."/>
            <person name="Tse H."/>
            <person name="Teng J.L."/>
            <person name="Curreem S.O."/>
            <person name="Tsang A.K."/>
            <person name="Fan R.Y."/>
            <person name="Wong G.K."/>
            <person name="Huang Y."/>
            <person name="Loman N.J."/>
            <person name="Snyder L.A."/>
            <person name="Cai J.J."/>
            <person name="Huang J.D."/>
            <person name="Mak W."/>
            <person name="Pallen M.J."/>
            <person name="Lok S."/>
            <person name="Yuen K.Y."/>
        </authorList>
    </citation>
    <scope>NUCLEOTIDE SEQUENCE [LARGE SCALE GENOMIC DNA]</scope>
    <source>
        <strain evidence="2 3">HLHK9</strain>
    </source>
</reference>
<name>C1D8C5_LARHH</name>
<accession>C1D8C5</accession>
<dbReference type="Proteomes" id="UP000002010">
    <property type="component" value="Chromosome"/>
</dbReference>